<evidence type="ECO:0000256" key="1">
    <source>
        <dbReference type="SAM" id="MobiDB-lite"/>
    </source>
</evidence>
<reference evidence="4 5" key="1">
    <citation type="journal article" date="2015" name="Microbes Environ.">
        <title>An Efficient Strategy Developed for Next-Generation Sequencing of Endosymbiont Genomes Performed Using Crude DNA Isolated from Host Tissues: A Case Study of Blattabacterium cuenoti Inhabiting the Fat Bodies of Cockroaches.</title>
        <authorList>
            <person name="Kinjo Y."/>
            <person name="Saitoh S."/>
            <person name="Tokuda G."/>
        </authorList>
    </citation>
    <scope>NUCLEOTIDE SEQUENCE [LARGE SCALE GENOMIC DNA]</scope>
    <source>
        <strain evidence="4 5">BPAY</strain>
    </source>
</reference>
<name>A0ABN5V521_9FLAO</name>
<keyword evidence="2" id="KW-0812">Transmembrane</keyword>
<evidence type="ECO:0000313" key="4">
    <source>
        <dbReference type="EMBL" id="BAR92235.1"/>
    </source>
</evidence>
<feature type="compositionally biased region" description="Basic and acidic residues" evidence="1">
    <location>
        <begin position="263"/>
        <end position="343"/>
    </location>
</feature>
<dbReference type="CDD" id="cd06577">
    <property type="entry name" value="PASTA_pknB"/>
    <property type="match status" value="2"/>
</dbReference>
<dbReference type="Proteomes" id="UP000217805">
    <property type="component" value="Chromosome"/>
</dbReference>
<gene>
    <name evidence="4" type="ORF">BPAY_515</name>
</gene>
<organism evidence="4 5">
    <name type="scientific">Blattabacterium cuenoti BPAY</name>
    <dbReference type="NCBI Taxonomy" id="1457031"/>
    <lineage>
        <taxon>Bacteria</taxon>
        <taxon>Pseudomonadati</taxon>
        <taxon>Bacteroidota</taxon>
        <taxon>Flavobacteriia</taxon>
        <taxon>Flavobacteriales</taxon>
        <taxon>Blattabacteriaceae</taxon>
        <taxon>Blattabacterium</taxon>
    </lineage>
</organism>
<dbReference type="PROSITE" id="PS51178">
    <property type="entry name" value="PASTA"/>
    <property type="match status" value="2"/>
</dbReference>
<feature type="domain" description="PASTA" evidence="3">
    <location>
        <begin position="38"/>
        <end position="105"/>
    </location>
</feature>
<feature type="region of interest" description="Disordered" evidence="1">
    <location>
        <begin position="263"/>
        <end position="350"/>
    </location>
</feature>
<dbReference type="InterPro" id="IPR005543">
    <property type="entry name" value="PASTA_dom"/>
</dbReference>
<keyword evidence="2" id="KW-1133">Transmembrane helix</keyword>
<sequence>MNYSKYFVIFIINFLVSILILYKITQLTLKWVDVYTKHGSYVVVPDLIGFTLPKSISILKKIGLKYDIDTSRYDPNFKINQIISSSPEAGDYVKEGRHVYIQVNSKSSQSILPDILNKEKRIAIKLLHANHISVKEIRYINDRRKDLVLKVLYQNKSIQFGYRFPFNQDGIILILGKGYKKDNFLVPNVVGMSLYSAIYTLKNQLFHVINFYYDHAITNPDKNAKVYRQKPDPGIIYDKNKPVELWLTSKELLDQFIQIKEKDSKNEEKDSKNEEKDLKNEKKDLKNEKKDLKNEKKDLKNEKKDLKNEKKDLKNEKKDLKNEKKDLKNEKKDLKNEKKDLKNEKKRFKK</sequence>
<evidence type="ECO:0000256" key="2">
    <source>
        <dbReference type="SAM" id="Phobius"/>
    </source>
</evidence>
<feature type="domain" description="PASTA" evidence="3">
    <location>
        <begin position="180"/>
        <end position="249"/>
    </location>
</feature>
<dbReference type="EMBL" id="AP014609">
    <property type="protein sequence ID" value="BAR92235.1"/>
    <property type="molecule type" value="Genomic_DNA"/>
</dbReference>
<protein>
    <recommendedName>
        <fullName evidence="3">PASTA domain-containing protein</fullName>
    </recommendedName>
</protein>
<dbReference type="Gene3D" id="3.30.10.20">
    <property type="match status" value="2"/>
</dbReference>
<accession>A0ABN5V521</accession>
<keyword evidence="5" id="KW-1185">Reference proteome</keyword>
<proteinExistence type="predicted"/>
<dbReference type="RefSeq" id="WP_096378410.1">
    <property type="nucleotide sequence ID" value="NZ_AP014609.1"/>
</dbReference>
<dbReference type="SMART" id="SM00740">
    <property type="entry name" value="PASTA"/>
    <property type="match status" value="2"/>
</dbReference>
<keyword evidence="2" id="KW-0472">Membrane</keyword>
<evidence type="ECO:0000259" key="3">
    <source>
        <dbReference type="PROSITE" id="PS51178"/>
    </source>
</evidence>
<evidence type="ECO:0000313" key="5">
    <source>
        <dbReference type="Proteomes" id="UP000217805"/>
    </source>
</evidence>
<feature type="transmembrane region" description="Helical" evidence="2">
    <location>
        <begin position="6"/>
        <end position="22"/>
    </location>
</feature>
<dbReference type="Pfam" id="PF03793">
    <property type="entry name" value="PASTA"/>
    <property type="match status" value="2"/>
</dbReference>